<dbReference type="PANTHER" id="PTHR43861">
    <property type="entry name" value="TRANS-ACONITATE 2-METHYLTRANSFERASE-RELATED"/>
    <property type="match status" value="1"/>
</dbReference>
<dbReference type="SUPFAM" id="SSF53335">
    <property type="entry name" value="S-adenosyl-L-methionine-dependent methyltransferases"/>
    <property type="match status" value="1"/>
</dbReference>
<sequence>MKELVIKHFDHGASQYSRHALIQKEIALKLLKDTVRCVSDTQKNTDSDSNFLFKRCLDLGCGPGVNYSELKQYAEYVVGADLSPVMVEEALKLNIPGTKSFVADMEQLQSVPEITGYTYDFIFSSLAMQWCNITTVLNQITGIKKYREYQTVALSLPLCGTLPELRSALKNIGAGDRTYQFTDFEHVCTAARKILGSNINVSKHTFTDKHSNIKSYLEAIRSIGANTTSQHHSLSKSQYSDLMLYLQGQLTEHGYLSHTYPVVFIYGTI</sequence>
<dbReference type="PANTHER" id="PTHR43861:SF1">
    <property type="entry name" value="TRANS-ACONITATE 2-METHYLTRANSFERASE"/>
    <property type="match status" value="1"/>
</dbReference>
<name>A0A662ZHQ0_9GAMM</name>
<dbReference type="Gene3D" id="3.40.50.150">
    <property type="entry name" value="Vaccinia Virus protein VP39"/>
    <property type="match status" value="1"/>
</dbReference>
<proteinExistence type="predicted"/>
<dbReference type="GO" id="GO:0008757">
    <property type="term" value="F:S-adenosylmethionine-dependent methyltransferase activity"/>
    <property type="evidence" value="ECO:0007669"/>
    <property type="project" value="InterPro"/>
</dbReference>
<evidence type="ECO:0000313" key="3">
    <source>
        <dbReference type="Proteomes" id="UP000243745"/>
    </source>
</evidence>
<keyword evidence="2" id="KW-0489">Methyltransferase</keyword>
<keyword evidence="3" id="KW-1185">Reference proteome</keyword>
<keyword evidence="2" id="KW-0808">Transferase</keyword>
<accession>A0A662ZHQ0</accession>
<evidence type="ECO:0000313" key="2">
    <source>
        <dbReference type="EMBL" id="SFP24386.1"/>
    </source>
</evidence>
<dbReference type="OrthoDB" id="9760689at2"/>
<dbReference type="Proteomes" id="UP000243745">
    <property type="component" value="Unassembled WGS sequence"/>
</dbReference>
<dbReference type="EMBL" id="FOXF01000010">
    <property type="protein sequence ID" value="SFP24386.1"/>
    <property type="molecule type" value="Genomic_DNA"/>
</dbReference>
<dbReference type="CDD" id="cd02440">
    <property type="entry name" value="AdoMet_MTases"/>
    <property type="match status" value="1"/>
</dbReference>
<reference evidence="2 3" key="1">
    <citation type="submission" date="2016-10" db="EMBL/GenBank/DDBJ databases">
        <authorList>
            <person name="Varghese N."/>
            <person name="Submissions S."/>
        </authorList>
    </citation>
    <scope>NUCLEOTIDE SEQUENCE [LARGE SCALE GENOMIC DNA]</scope>
    <source>
        <strain evidence="2 3">DSM 1361</strain>
    </source>
</reference>
<dbReference type="InterPro" id="IPR013216">
    <property type="entry name" value="Methyltransf_11"/>
</dbReference>
<feature type="domain" description="Methyltransferase type 11" evidence="1">
    <location>
        <begin position="57"/>
        <end position="140"/>
    </location>
</feature>
<organism evidence="2 3">
    <name type="scientific">Ruminobacter amylophilus</name>
    <dbReference type="NCBI Taxonomy" id="867"/>
    <lineage>
        <taxon>Bacteria</taxon>
        <taxon>Pseudomonadati</taxon>
        <taxon>Pseudomonadota</taxon>
        <taxon>Gammaproteobacteria</taxon>
        <taxon>Aeromonadales</taxon>
        <taxon>Succinivibrionaceae</taxon>
        <taxon>Ruminobacter</taxon>
    </lineage>
</organism>
<protein>
    <submittedName>
        <fullName evidence="2">Methyltransferase domain-containing protein</fullName>
    </submittedName>
</protein>
<dbReference type="AlphaFoldDB" id="A0A662ZHQ0"/>
<dbReference type="Pfam" id="PF08241">
    <property type="entry name" value="Methyltransf_11"/>
    <property type="match status" value="1"/>
</dbReference>
<dbReference type="InterPro" id="IPR029063">
    <property type="entry name" value="SAM-dependent_MTases_sf"/>
</dbReference>
<gene>
    <name evidence="2" type="ORF">SAMN02910344_00852</name>
</gene>
<dbReference type="GO" id="GO:0032259">
    <property type="term" value="P:methylation"/>
    <property type="evidence" value="ECO:0007669"/>
    <property type="project" value="UniProtKB-KW"/>
</dbReference>
<evidence type="ECO:0000259" key="1">
    <source>
        <dbReference type="Pfam" id="PF08241"/>
    </source>
</evidence>
<dbReference type="RefSeq" id="WP_093141239.1">
    <property type="nucleotide sequence ID" value="NZ_FOXF01000010.1"/>
</dbReference>